<dbReference type="Proteomes" id="UP001606301">
    <property type="component" value="Unassembled WGS sequence"/>
</dbReference>
<name>A0ABW7FNV6_9BURK</name>
<dbReference type="InterPro" id="IPR052043">
    <property type="entry name" value="PolySaccharide_Degr_Enz"/>
</dbReference>
<evidence type="ECO:0000313" key="2">
    <source>
        <dbReference type="EMBL" id="MFG6443012.1"/>
    </source>
</evidence>
<dbReference type="InterPro" id="IPR008928">
    <property type="entry name" value="6-hairpin_glycosidase_sf"/>
</dbReference>
<dbReference type="PANTHER" id="PTHR33886">
    <property type="entry name" value="UNSATURATED RHAMNOGALACTURONAN HYDROLASE (EUROFUNG)"/>
    <property type="match status" value="1"/>
</dbReference>
<protein>
    <submittedName>
        <fullName evidence="2">Glycoside hydrolase family 88 protein</fullName>
    </submittedName>
</protein>
<dbReference type="PANTHER" id="PTHR33886:SF8">
    <property type="entry name" value="UNSATURATED RHAMNOGALACTURONAN HYDROLASE (EUROFUNG)"/>
    <property type="match status" value="1"/>
</dbReference>
<dbReference type="InterPro" id="IPR012341">
    <property type="entry name" value="6hp_glycosidase-like_sf"/>
</dbReference>
<proteinExistence type="predicted"/>
<dbReference type="GO" id="GO:0016787">
    <property type="term" value="F:hydrolase activity"/>
    <property type="evidence" value="ECO:0007669"/>
    <property type="project" value="UniProtKB-KW"/>
</dbReference>
<dbReference type="PROSITE" id="PS51257">
    <property type="entry name" value="PROKAR_LIPOPROTEIN"/>
    <property type="match status" value="1"/>
</dbReference>
<dbReference type="SUPFAM" id="SSF48208">
    <property type="entry name" value="Six-hairpin glycosidases"/>
    <property type="match status" value="1"/>
</dbReference>
<dbReference type="RefSeq" id="WP_394400967.1">
    <property type="nucleotide sequence ID" value="NZ_JBIGHW010000015.1"/>
</dbReference>
<keyword evidence="3" id="KW-1185">Reference proteome</keyword>
<dbReference type="EMBL" id="JBIGHW010000015">
    <property type="protein sequence ID" value="MFG6443012.1"/>
    <property type="molecule type" value="Genomic_DNA"/>
</dbReference>
<dbReference type="Gene3D" id="1.50.10.10">
    <property type="match status" value="1"/>
</dbReference>
<dbReference type="Pfam" id="PF07470">
    <property type="entry name" value="Glyco_hydro_88"/>
    <property type="match status" value="1"/>
</dbReference>
<keyword evidence="1 2" id="KW-0378">Hydrolase</keyword>
<organism evidence="2 3">
    <name type="scientific">Pelomonas margarita</name>
    <dbReference type="NCBI Taxonomy" id="3299031"/>
    <lineage>
        <taxon>Bacteria</taxon>
        <taxon>Pseudomonadati</taxon>
        <taxon>Pseudomonadota</taxon>
        <taxon>Betaproteobacteria</taxon>
        <taxon>Burkholderiales</taxon>
        <taxon>Sphaerotilaceae</taxon>
        <taxon>Roseateles</taxon>
    </lineage>
</organism>
<sequence>MKRLGGLLVVAGLGLAGCAGTANEREGERRAVVAAIDKANTHWMALKPVQENAFWDVAAYHTGNVEAYRVTGDKRYLAYTQAWAEHNRWMGAKSTDKARWKYSYGETDDYVLFGDWQTCFQVYADLYQLDRDPTKIARAREVMEYQMGTPAQDYLWWVDGLYMVMPVMTKLHRITGNPQYLDKLHQYYSHANAIMFDAAEGLYFRDVRYVYPKHKSVNGKKDFWARGNGWAFAALARVLAELPAEHRHRAEYEAQFRRMAAALLPLQQADGTWARSLLDPAHAPGPETSGTAFFTYGLLWGINQGLLPRDTYLPAAQRGWRFLSTVALQADGRLGYVQPIGDRAIPGQVVNQQSTAHFGVGAFLLAGAEMVRLLDR</sequence>
<evidence type="ECO:0000313" key="3">
    <source>
        <dbReference type="Proteomes" id="UP001606301"/>
    </source>
</evidence>
<evidence type="ECO:0000256" key="1">
    <source>
        <dbReference type="ARBA" id="ARBA00022801"/>
    </source>
</evidence>
<gene>
    <name evidence="2" type="ORF">ACG0Z3_20170</name>
</gene>
<reference evidence="2 3" key="1">
    <citation type="submission" date="2024-08" db="EMBL/GenBank/DDBJ databases">
        <authorList>
            <person name="Lu H."/>
        </authorList>
    </citation>
    <scope>NUCLEOTIDE SEQUENCE [LARGE SCALE GENOMIC DNA]</scope>
    <source>
        <strain evidence="2 3">LKC17W</strain>
    </source>
</reference>
<accession>A0ABW7FNV6</accession>
<dbReference type="InterPro" id="IPR010905">
    <property type="entry name" value="Glyco_hydro_88"/>
</dbReference>
<comment type="caution">
    <text evidence="2">The sequence shown here is derived from an EMBL/GenBank/DDBJ whole genome shotgun (WGS) entry which is preliminary data.</text>
</comment>